<accession>A0A2K2DM28</accession>
<organism evidence="2">
    <name type="scientific">Brachypodium distachyon</name>
    <name type="common">Purple false brome</name>
    <name type="synonym">Trachynia distachya</name>
    <dbReference type="NCBI Taxonomy" id="15368"/>
    <lineage>
        <taxon>Eukaryota</taxon>
        <taxon>Viridiplantae</taxon>
        <taxon>Streptophyta</taxon>
        <taxon>Embryophyta</taxon>
        <taxon>Tracheophyta</taxon>
        <taxon>Spermatophyta</taxon>
        <taxon>Magnoliopsida</taxon>
        <taxon>Liliopsida</taxon>
        <taxon>Poales</taxon>
        <taxon>Poaceae</taxon>
        <taxon>BOP clade</taxon>
        <taxon>Pooideae</taxon>
        <taxon>Stipodae</taxon>
        <taxon>Brachypodieae</taxon>
        <taxon>Brachypodium</taxon>
    </lineage>
</organism>
<evidence type="ECO:0000313" key="3">
    <source>
        <dbReference type="EnsemblPlants" id="PNT75338"/>
    </source>
</evidence>
<evidence type="ECO:0000313" key="4">
    <source>
        <dbReference type="Proteomes" id="UP000008810"/>
    </source>
</evidence>
<feature type="compositionally biased region" description="Basic and acidic residues" evidence="1">
    <location>
        <begin position="61"/>
        <end position="87"/>
    </location>
</feature>
<name>A0A2K2DM28_BRADI</name>
<keyword evidence="4" id="KW-1185">Reference proteome</keyword>
<reference evidence="2 3" key="1">
    <citation type="journal article" date="2010" name="Nature">
        <title>Genome sequencing and analysis of the model grass Brachypodium distachyon.</title>
        <authorList>
            <consortium name="International Brachypodium Initiative"/>
        </authorList>
    </citation>
    <scope>NUCLEOTIDE SEQUENCE [LARGE SCALE GENOMIC DNA]</scope>
    <source>
        <strain evidence="2 3">Bd21</strain>
    </source>
</reference>
<dbReference type="AlphaFoldDB" id="A0A2K2DM28"/>
<dbReference type="Proteomes" id="UP000008810">
    <property type="component" value="Chromosome 1"/>
</dbReference>
<dbReference type="EnsemblPlants" id="PNT75338">
    <property type="protein sequence ID" value="PNT75338"/>
    <property type="gene ID" value="BRADI_1g30457v3"/>
</dbReference>
<evidence type="ECO:0000313" key="2">
    <source>
        <dbReference type="EMBL" id="PNT75338.1"/>
    </source>
</evidence>
<feature type="compositionally biased region" description="Basic residues" evidence="1">
    <location>
        <begin position="100"/>
        <end position="110"/>
    </location>
</feature>
<reference evidence="3" key="3">
    <citation type="submission" date="2018-08" db="UniProtKB">
        <authorList>
            <consortium name="EnsemblPlants"/>
        </authorList>
    </citation>
    <scope>IDENTIFICATION</scope>
    <source>
        <strain evidence="3">cv. Bd21</strain>
    </source>
</reference>
<evidence type="ECO:0000256" key="1">
    <source>
        <dbReference type="SAM" id="MobiDB-lite"/>
    </source>
</evidence>
<reference evidence="2" key="2">
    <citation type="submission" date="2017-06" db="EMBL/GenBank/DDBJ databases">
        <title>WGS assembly of Brachypodium distachyon.</title>
        <authorList>
            <consortium name="The International Brachypodium Initiative"/>
            <person name="Lucas S."/>
            <person name="Harmon-Smith M."/>
            <person name="Lail K."/>
            <person name="Tice H."/>
            <person name="Grimwood J."/>
            <person name="Bruce D."/>
            <person name="Barry K."/>
            <person name="Shu S."/>
            <person name="Lindquist E."/>
            <person name="Wang M."/>
            <person name="Pitluck S."/>
            <person name="Vogel J.P."/>
            <person name="Garvin D.F."/>
            <person name="Mockler T.C."/>
            <person name="Schmutz J."/>
            <person name="Rokhsar D."/>
            <person name="Bevan M.W."/>
        </authorList>
    </citation>
    <scope>NUCLEOTIDE SEQUENCE</scope>
    <source>
        <strain evidence="2">Bd21</strain>
    </source>
</reference>
<proteinExistence type="predicted"/>
<gene>
    <name evidence="2" type="ORF">BRADI_1g30457v3</name>
</gene>
<dbReference type="Gramene" id="PNT75338">
    <property type="protein sequence ID" value="PNT75338"/>
    <property type="gene ID" value="BRADI_1g30457v3"/>
</dbReference>
<sequence length="157" mass="17770">MAADSKKTSSTSTNNTRKPKQRRRTGPATVTVRRIKPLMTRWSIQKVLERERRPFAMAKGRFFDELSPEEKMEAAAEQEKEEDESRRSGPRSAPSSSPPHRVRLVPRPRRVQAGDPSGNGSQQRSPGFAVRDWLPSPRVADGSWLCSGETVKRKEKM</sequence>
<dbReference type="InParanoid" id="A0A2K2DM28"/>
<dbReference type="EMBL" id="CM000880">
    <property type="protein sequence ID" value="PNT75338.1"/>
    <property type="molecule type" value="Genomic_DNA"/>
</dbReference>
<feature type="compositionally biased region" description="Low complexity" evidence="1">
    <location>
        <begin position="90"/>
        <end position="99"/>
    </location>
</feature>
<protein>
    <submittedName>
        <fullName evidence="2 3">Uncharacterized protein</fullName>
    </submittedName>
</protein>
<feature type="region of interest" description="Disordered" evidence="1">
    <location>
        <begin position="1"/>
        <end position="143"/>
    </location>
</feature>